<dbReference type="EMBL" id="GL988047">
    <property type="protein sequence ID" value="EGS17497.1"/>
    <property type="molecule type" value="Genomic_DNA"/>
</dbReference>
<organism evidence="3">
    <name type="scientific">Chaetomium thermophilum (strain DSM 1495 / CBS 144.50 / IMI 039719)</name>
    <name type="common">Thermochaetoides thermophila</name>
    <dbReference type="NCBI Taxonomy" id="759272"/>
    <lineage>
        <taxon>Eukaryota</taxon>
        <taxon>Fungi</taxon>
        <taxon>Dikarya</taxon>
        <taxon>Ascomycota</taxon>
        <taxon>Pezizomycotina</taxon>
        <taxon>Sordariomycetes</taxon>
        <taxon>Sordariomycetidae</taxon>
        <taxon>Sordariales</taxon>
        <taxon>Chaetomiaceae</taxon>
        <taxon>Thermochaetoides</taxon>
    </lineage>
</organism>
<evidence type="ECO:0000313" key="3">
    <source>
        <dbReference type="Proteomes" id="UP000008066"/>
    </source>
</evidence>
<evidence type="ECO:0000313" key="2">
    <source>
        <dbReference type="EMBL" id="EGS17497.1"/>
    </source>
</evidence>
<keyword evidence="3" id="KW-1185">Reference proteome</keyword>
<dbReference type="AlphaFoldDB" id="G0SH08"/>
<reference evidence="2 3" key="1">
    <citation type="journal article" date="2011" name="Cell">
        <title>Insight into structure and assembly of the nuclear pore complex by utilizing the genome of a eukaryotic thermophile.</title>
        <authorList>
            <person name="Amlacher S."/>
            <person name="Sarges P."/>
            <person name="Flemming D."/>
            <person name="van Noort V."/>
            <person name="Kunze R."/>
            <person name="Devos D.P."/>
            <person name="Arumugam M."/>
            <person name="Bork P."/>
            <person name="Hurt E."/>
        </authorList>
    </citation>
    <scope>NUCLEOTIDE SEQUENCE [LARGE SCALE GENOMIC DNA]</scope>
    <source>
        <strain evidence="3">DSM 1495 / CBS 144.50 / IMI 039719</strain>
    </source>
</reference>
<dbReference type="HOGENOM" id="CLU_127196_0_0_1"/>
<sequence length="182" mass="19651">MVATPNIDHFLLWAAVALGMVGALPVQDSTSMVSAESSISSPIPPSETNDDVAALCTDGVSATKQNSAGGYPINNYTVVTPGMNWTSYTVDGDWYYKHYVSGPHYMTFTHASDPFGAFKCQFTCNADSKCASFFVWYEDIGTEDEHLNCVLFDAIIPASAFVKTEGIISTGAYDRLCDSHSV</sequence>
<keyword evidence="1" id="KW-0732">Signal</keyword>
<evidence type="ECO:0008006" key="4">
    <source>
        <dbReference type="Google" id="ProtNLM"/>
    </source>
</evidence>
<evidence type="ECO:0000256" key="1">
    <source>
        <dbReference type="SAM" id="SignalP"/>
    </source>
</evidence>
<feature type="signal peptide" evidence="1">
    <location>
        <begin position="1"/>
        <end position="23"/>
    </location>
</feature>
<dbReference type="OMA" id="ATPNIDH"/>
<dbReference type="GeneID" id="18260864"/>
<dbReference type="RefSeq" id="XP_006697115.1">
    <property type="nucleotide sequence ID" value="XM_006697052.1"/>
</dbReference>
<proteinExistence type="predicted"/>
<protein>
    <recommendedName>
        <fullName evidence="4">Apple domain-containing protein</fullName>
    </recommendedName>
</protein>
<dbReference type="Proteomes" id="UP000008066">
    <property type="component" value="Unassembled WGS sequence"/>
</dbReference>
<feature type="chain" id="PRO_5003409156" description="Apple domain-containing protein" evidence="1">
    <location>
        <begin position="24"/>
        <end position="182"/>
    </location>
</feature>
<name>G0SH08_CHATD</name>
<dbReference type="KEGG" id="cthr:CTHT_0068260"/>
<dbReference type="OrthoDB" id="5229184at2759"/>
<accession>G0SH08</accession>
<dbReference type="eggNOG" id="ENOG502RK47">
    <property type="taxonomic scope" value="Eukaryota"/>
</dbReference>
<gene>
    <name evidence="2" type="ORF">CTHT_0068260</name>
</gene>